<protein>
    <submittedName>
        <fullName evidence="1">Uncharacterized protein MANES_13G128000</fullName>
    </submittedName>
</protein>
<proteinExistence type="predicted"/>
<sequence>MKIRIRALTYCISSSDLMRKEELLILYYLILYPRNVNGPASDCRCFNNNYFCFRIN</sequence>
<reference evidence="1" key="1">
    <citation type="submission" date="2018-02" db="EMBL/GenBank/DDBJ databases">
        <title>Rhizophora mucronata_Transcriptome.</title>
        <authorList>
            <person name="Meera S.P."/>
            <person name="Sreeshan A."/>
            <person name="Augustine A."/>
        </authorList>
    </citation>
    <scope>NUCLEOTIDE SEQUENCE</scope>
    <source>
        <tissue evidence="1">Leaf</tissue>
    </source>
</reference>
<evidence type="ECO:0000313" key="1">
    <source>
        <dbReference type="EMBL" id="MBX41354.1"/>
    </source>
</evidence>
<accession>A0A2P2NFX0</accession>
<name>A0A2P2NFX0_RHIMU</name>
<dbReference type="EMBL" id="GGEC01060870">
    <property type="protein sequence ID" value="MBX41354.1"/>
    <property type="molecule type" value="Transcribed_RNA"/>
</dbReference>
<dbReference type="AlphaFoldDB" id="A0A2P2NFX0"/>
<organism evidence="1">
    <name type="scientific">Rhizophora mucronata</name>
    <name type="common">Asiatic mangrove</name>
    <dbReference type="NCBI Taxonomy" id="61149"/>
    <lineage>
        <taxon>Eukaryota</taxon>
        <taxon>Viridiplantae</taxon>
        <taxon>Streptophyta</taxon>
        <taxon>Embryophyta</taxon>
        <taxon>Tracheophyta</taxon>
        <taxon>Spermatophyta</taxon>
        <taxon>Magnoliopsida</taxon>
        <taxon>eudicotyledons</taxon>
        <taxon>Gunneridae</taxon>
        <taxon>Pentapetalae</taxon>
        <taxon>rosids</taxon>
        <taxon>fabids</taxon>
        <taxon>Malpighiales</taxon>
        <taxon>Rhizophoraceae</taxon>
        <taxon>Rhizophora</taxon>
    </lineage>
</organism>